<evidence type="ECO:0000256" key="1">
    <source>
        <dbReference type="ARBA" id="ARBA00000370"/>
    </source>
</evidence>
<reference evidence="8 9" key="1">
    <citation type="submission" date="2019-12" db="EMBL/GenBank/DDBJ databases">
        <title>Defluviitalea raffinosedens, isolated from a biogas fermenter, genome sequencing and characterization.</title>
        <authorList>
            <person name="Rettenmaier R."/>
            <person name="Schneider M."/>
            <person name="Neuhaus K."/>
            <person name="Liebl W."/>
            <person name="Zverlov V."/>
        </authorList>
    </citation>
    <scope>NUCLEOTIDE SEQUENCE [LARGE SCALE GENOMIC DNA]</scope>
    <source>
        <strain evidence="8 9">249c-K6</strain>
    </source>
</reference>
<dbReference type="AlphaFoldDB" id="A0A7C8HDP6"/>
<dbReference type="EC" id="5.4.2.12" evidence="8"/>
<dbReference type="PANTHER" id="PTHR31209:SF4">
    <property type="entry name" value="2,3-BISPHOSPHOGLYCERATE-INDEPENDENT PHOSPHOGLYCERATE MUTASE"/>
    <property type="match status" value="1"/>
</dbReference>
<dbReference type="Gene3D" id="3.40.720.10">
    <property type="entry name" value="Alkaline Phosphatase, subunit A"/>
    <property type="match status" value="2"/>
</dbReference>
<proteinExistence type="inferred from homology"/>
<evidence type="ECO:0000256" key="6">
    <source>
        <dbReference type="ARBA" id="ARBA00023235"/>
    </source>
</evidence>
<comment type="caution">
    <text evidence="8">The sequence shown here is derived from an EMBL/GenBank/DDBJ whole genome shotgun (WGS) entry which is preliminary data.</text>
</comment>
<evidence type="ECO:0000313" key="8">
    <source>
        <dbReference type="EMBL" id="KAE9632012.1"/>
    </source>
</evidence>
<dbReference type="NCBIfam" id="TIGR00306">
    <property type="entry name" value="apgM"/>
    <property type="match status" value="1"/>
</dbReference>
<keyword evidence="9" id="KW-1185">Reference proteome</keyword>
<dbReference type="CDD" id="cd16011">
    <property type="entry name" value="iPGM_like"/>
    <property type="match status" value="1"/>
</dbReference>
<keyword evidence="5" id="KW-0324">Glycolysis</keyword>
<feature type="domain" description="Metalloenzyme" evidence="7">
    <location>
        <begin position="1"/>
        <end position="373"/>
    </location>
</feature>
<evidence type="ECO:0000256" key="5">
    <source>
        <dbReference type="ARBA" id="ARBA00023152"/>
    </source>
</evidence>
<evidence type="ECO:0000259" key="7">
    <source>
        <dbReference type="Pfam" id="PF01676"/>
    </source>
</evidence>
<comment type="catalytic activity">
    <reaction evidence="1">
        <text>(2R)-2-phosphoglycerate = (2R)-3-phosphoglycerate</text>
        <dbReference type="Rhea" id="RHEA:15901"/>
        <dbReference type="ChEBI" id="CHEBI:58272"/>
        <dbReference type="ChEBI" id="CHEBI:58289"/>
        <dbReference type="EC" id="5.4.2.12"/>
    </reaction>
</comment>
<accession>A0A7C8HDP6</accession>
<dbReference type="InterPro" id="IPR004456">
    <property type="entry name" value="Pglycerate_mutase_ApgM"/>
</dbReference>
<dbReference type="Pfam" id="PF10143">
    <property type="entry name" value="PhosphMutase"/>
    <property type="match status" value="1"/>
</dbReference>
<keyword evidence="6 8" id="KW-0413">Isomerase</keyword>
<dbReference type="GO" id="GO:0006096">
    <property type="term" value="P:glycolytic process"/>
    <property type="evidence" value="ECO:0007669"/>
    <property type="project" value="UniProtKB-KW"/>
</dbReference>
<evidence type="ECO:0000256" key="3">
    <source>
        <dbReference type="ARBA" id="ARBA00004921"/>
    </source>
</evidence>
<dbReference type="PIRSF" id="PIRSF006392">
    <property type="entry name" value="IPGAM_arch"/>
    <property type="match status" value="1"/>
</dbReference>
<comment type="function">
    <text evidence="2">Catalyzes the interconversion of 2-phosphoglycerate and 3-phosphoglycerate.</text>
</comment>
<dbReference type="InterPro" id="IPR017850">
    <property type="entry name" value="Alkaline_phosphatase_core_sf"/>
</dbReference>
<evidence type="ECO:0000313" key="9">
    <source>
        <dbReference type="Proteomes" id="UP000483018"/>
    </source>
</evidence>
<dbReference type="Pfam" id="PF01676">
    <property type="entry name" value="Metalloenzyme"/>
    <property type="match status" value="1"/>
</dbReference>
<protein>
    <submittedName>
        <fullName evidence="8">Cofactor-independent phosphoglycerate mutase</fullName>
        <ecNumber evidence="8">5.4.2.12</ecNumber>
    </submittedName>
</protein>
<sequence>MKYVIILGDGMADEPIKELNNQTPLQYANKPTMDALAKLGEIGRVHTIPKGMAPGSDTANLAVLGYDPSLYYTGRSPLEAVSMGVELLDSDITFRCNLVTLSDEGEYKDKVILDHSADEISTEEARELIKAVNEHFRSKAIEFHPGISYRHLMVWHEGPDDFDLTPPHDILGKSIKDYLPKGSQSGTILNMMKESYDFLSVHPINIQRVKKGLRPANSIWIWGEGRRPRLPLFEEKYGLKGSVISAVDLIKGIGICAGLKSVDVEGATGNIHTNFEGKAMAAINELKNGQDFVYVHVEAPDECGHRNELENKVKSIELLDEKVVKVIVEELNLLGEDYSIMILPDHPTPLRLRTHTDDPVPYLIYRKNKEVLNLEQKYDEIFATSSKNCFPIGHELIEYFFKK</sequence>
<dbReference type="PANTHER" id="PTHR31209">
    <property type="entry name" value="COFACTOR-INDEPENDENT PHOSPHOGLYCERATE MUTASE"/>
    <property type="match status" value="1"/>
</dbReference>
<dbReference type="RefSeq" id="WP_158741189.1">
    <property type="nucleotide sequence ID" value="NZ_JAFBEP010000016.1"/>
</dbReference>
<dbReference type="SUPFAM" id="SSF53649">
    <property type="entry name" value="Alkaline phosphatase-like"/>
    <property type="match status" value="1"/>
</dbReference>
<organism evidence="8 9">
    <name type="scientific">Defluviitalea raffinosedens</name>
    <dbReference type="NCBI Taxonomy" id="1450156"/>
    <lineage>
        <taxon>Bacteria</taxon>
        <taxon>Bacillati</taxon>
        <taxon>Bacillota</taxon>
        <taxon>Clostridia</taxon>
        <taxon>Lachnospirales</taxon>
        <taxon>Defluviitaleaceae</taxon>
        <taxon>Defluviitalea</taxon>
    </lineage>
</organism>
<dbReference type="InterPro" id="IPR006124">
    <property type="entry name" value="Metalloenzyme"/>
</dbReference>
<comment type="pathway">
    <text evidence="3">Carbohydrate degradation.</text>
</comment>
<evidence type="ECO:0000256" key="2">
    <source>
        <dbReference type="ARBA" id="ARBA00002315"/>
    </source>
</evidence>
<dbReference type="NCBIfam" id="NF003242">
    <property type="entry name" value="PRK04200.1"/>
    <property type="match status" value="1"/>
</dbReference>
<dbReference type="GO" id="GO:0046872">
    <property type="term" value="F:metal ion binding"/>
    <property type="evidence" value="ECO:0007669"/>
    <property type="project" value="InterPro"/>
</dbReference>
<evidence type="ECO:0000256" key="4">
    <source>
        <dbReference type="ARBA" id="ARBA00005524"/>
    </source>
</evidence>
<name>A0A7C8HDP6_9FIRM</name>
<comment type="similarity">
    <text evidence="4">Belongs to the BPG-independent phosphoglycerate mutase family. A-PGAM subfamily.</text>
</comment>
<dbReference type="InterPro" id="IPR023665">
    <property type="entry name" value="ApgAM_prokaryotes"/>
</dbReference>
<dbReference type="NCBIfam" id="TIGR02535">
    <property type="entry name" value="hyp_Hser_kinase"/>
    <property type="match status" value="1"/>
</dbReference>
<dbReference type="Proteomes" id="UP000483018">
    <property type="component" value="Unassembled WGS sequence"/>
</dbReference>
<dbReference type="OrthoDB" id="9804453at2"/>
<dbReference type="EMBL" id="WSLF01000011">
    <property type="protein sequence ID" value="KAE9632012.1"/>
    <property type="molecule type" value="Genomic_DNA"/>
</dbReference>
<dbReference type="GO" id="GO:0004619">
    <property type="term" value="F:phosphoglycerate mutase activity"/>
    <property type="evidence" value="ECO:0007669"/>
    <property type="project" value="UniProtKB-EC"/>
</dbReference>
<gene>
    <name evidence="8" type="ORF">GND95_10875</name>
</gene>